<keyword evidence="2" id="KW-1185">Reference proteome</keyword>
<sequence>MKSTLFYSKKKSIYTDAKKKKRRISAEMESKDLDIITFGTPWHHKNSHIREVSSLTPPCLSACWENSSSRSASPAIVTLPVTQGCCTQSARTGSHDR</sequence>
<dbReference type="Proteomes" id="UP001054945">
    <property type="component" value="Unassembled WGS sequence"/>
</dbReference>
<dbReference type="AlphaFoldDB" id="A0AAV4XSA8"/>
<evidence type="ECO:0000313" key="1">
    <source>
        <dbReference type="EMBL" id="GIY98062.1"/>
    </source>
</evidence>
<evidence type="ECO:0000313" key="2">
    <source>
        <dbReference type="Proteomes" id="UP001054945"/>
    </source>
</evidence>
<dbReference type="EMBL" id="BPLR01000876">
    <property type="protein sequence ID" value="GIY98062.1"/>
    <property type="molecule type" value="Genomic_DNA"/>
</dbReference>
<accession>A0AAV4XSA8</accession>
<organism evidence="1 2">
    <name type="scientific">Caerostris extrusa</name>
    <name type="common">Bark spider</name>
    <name type="synonym">Caerostris bankana</name>
    <dbReference type="NCBI Taxonomy" id="172846"/>
    <lineage>
        <taxon>Eukaryota</taxon>
        <taxon>Metazoa</taxon>
        <taxon>Ecdysozoa</taxon>
        <taxon>Arthropoda</taxon>
        <taxon>Chelicerata</taxon>
        <taxon>Arachnida</taxon>
        <taxon>Araneae</taxon>
        <taxon>Araneomorphae</taxon>
        <taxon>Entelegynae</taxon>
        <taxon>Araneoidea</taxon>
        <taxon>Araneidae</taxon>
        <taxon>Caerostris</taxon>
    </lineage>
</organism>
<proteinExistence type="predicted"/>
<name>A0AAV4XSA8_CAEEX</name>
<comment type="caution">
    <text evidence="1">The sequence shown here is derived from an EMBL/GenBank/DDBJ whole genome shotgun (WGS) entry which is preliminary data.</text>
</comment>
<gene>
    <name evidence="1" type="ORF">CEXT_306971</name>
</gene>
<reference evidence="1 2" key="1">
    <citation type="submission" date="2021-06" db="EMBL/GenBank/DDBJ databases">
        <title>Caerostris extrusa draft genome.</title>
        <authorList>
            <person name="Kono N."/>
            <person name="Arakawa K."/>
        </authorList>
    </citation>
    <scope>NUCLEOTIDE SEQUENCE [LARGE SCALE GENOMIC DNA]</scope>
</reference>
<protein>
    <submittedName>
        <fullName evidence="1">Uncharacterized protein</fullName>
    </submittedName>
</protein>